<feature type="compositionally biased region" description="Basic and acidic residues" evidence="1">
    <location>
        <begin position="9"/>
        <end position="20"/>
    </location>
</feature>
<sequence>MHVAQKWPRFWENDMHKNKD</sequence>
<dbReference type="AlphaFoldDB" id="A0A6M7WW39"/>
<evidence type="ECO:0000313" key="3">
    <source>
        <dbReference type="Proteomes" id="UP000503017"/>
    </source>
</evidence>
<organism evidence="2 3">
    <name type="scientific">Mesorhizobium loti R88b</name>
    <dbReference type="NCBI Taxonomy" id="935548"/>
    <lineage>
        <taxon>Bacteria</taxon>
        <taxon>Pseudomonadati</taxon>
        <taxon>Pseudomonadota</taxon>
        <taxon>Alphaproteobacteria</taxon>
        <taxon>Hyphomicrobiales</taxon>
        <taxon>Phyllobacteriaceae</taxon>
        <taxon>Mesorhizobium</taxon>
    </lineage>
</organism>
<reference evidence="2 3" key="1">
    <citation type="submission" date="2018-10" db="EMBL/GenBank/DDBJ databases">
        <authorList>
            <person name="Perry B.J."/>
            <person name="Sullivan J.T."/>
            <person name="Murphy R.J.T."/>
            <person name="Ramsay J.P."/>
            <person name="Ronson C.W."/>
        </authorList>
    </citation>
    <scope>NUCLEOTIDE SEQUENCE [LARGE SCALE GENOMIC DNA]</scope>
    <source>
        <strain evidence="2 3">R88b</strain>
    </source>
</reference>
<name>A0A6M7WW39_RHILI</name>
<protein>
    <submittedName>
        <fullName evidence="2">Uncharacterized protein</fullName>
    </submittedName>
</protein>
<dbReference type="Proteomes" id="UP000503017">
    <property type="component" value="Chromosome"/>
</dbReference>
<proteinExistence type="predicted"/>
<evidence type="ECO:0000313" key="2">
    <source>
        <dbReference type="EMBL" id="QKD06265.1"/>
    </source>
</evidence>
<gene>
    <name evidence="2" type="ORF">EB235_12520</name>
</gene>
<accession>A0A6M7WW39</accession>
<evidence type="ECO:0000256" key="1">
    <source>
        <dbReference type="SAM" id="MobiDB-lite"/>
    </source>
</evidence>
<feature type="region of interest" description="Disordered" evidence="1">
    <location>
        <begin position="1"/>
        <end position="20"/>
    </location>
</feature>
<dbReference type="EMBL" id="CP033367">
    <property type="protein sequence ID" value="QKD06265.1"/>
    <property type="molecule type" value="Genomic_DNA"/>
</dbReference>